<evidence type="ECO:0000256" key="1">
    <source>
        <dbReference type="ARBA" id="ARBA00022679"/>
    </source>
</evidence>
<dbReference type="EMBL" id="JAFLRJ010000190">
    <property type="protein sequence ID" value="MBO0514227.1"/>
    <property type="molecule type" value="Genomic_DNA"/>
</dbReference>
<reference evidence="5" key="1">
    <citation type="submission" date="2021-03" db="EMBL/GenBank/DDBJ databases">
        <title>Streptomyces poriferae sp. nov., a novel marine sponge-derived Actinobacteria species with anti-MRSA activity.</title>
        <authorList>
            <person name="Sandoval-Powers M."/>
            <person name="Kralova S."/>
            <person name="Nguyen G.-S."/>
            <person name="Fawwal D."/>
            <person name="Degnes K."/>
            <person name="Klinkenberg G."/>
            <person name="Sletta H."/>
            <person name="Wentzel A."/>
            <person name="Liles M.R."/>
        </authorList>
    </citation>
    <scope>NUCLEOTIDE SEQUENCE</scope>
    <source>
        <strain evidence="5">DSM 41794</strain>
    </source>
</reference>
<dbReference type="InterPro" id="IPR000182">
    <property type="entry name" value="GNAT_dom"/>
</dbReference>
<dbReference type="Pfam" id="PF13302">
    <property type="entry name" value="Acetyltransf_3"/>
    <property type="match status" value="1"/>
</dbReference>
<accession>A0A939FB54</accession>
<dbReference type="Proteomes" id="UP000664167">
    <property type="component" value="Unassembled WGS sequence"/>
</dbReference>
<dbReference type="GO" id="GO:0005737">
    <property type="term" value="C:cytoplasm"/>
    <property type="evidence" value="ECO:0007669"/>
    <property type="project" value="TreeGrafter"/>
</dbReference>
<keyword evidence="2" id="KW-0012">Acyltransferase</keyword>
<dbReference type="PROSITE" id="PS51186">
    <property type="entry name" value="GNAT"/>
    <property type="match status" value="1"/>
</dbReference>
<proteinExistence type="inferred from homology"/>
<dbReference type="GO" id="GO:0008999">
    <property type="term" value="F:protein-N-terminal-alanine acetyltransferase activity"/>
    <property type="evidence" value="ECO:0007669"/>
    <property type="project" value="TreeGrafter"/>
</dbReference>
<dbReference type="PANTHER" id="PTHR43792">
    <property type="entry name" value="GNAT FAMILY, PUTATIVE (AFU_ORTHOLOGUE AFUA_3G00765)-RELATED-RELATED"/>
    <property type="match status" value="1"/>
</dbReference>
<comment type="caution">
    <text evidence="5">The sequence shown here is derived from an EMBL/GenBank/DDBJ whole genome shotgun (WGS) entry which is preliminary data.</text>
</comment>
<organism evidence="5 6">
    <name type="scientific">Streptomyces beijiangensis</name>
    <dbReference type="NCBI Taxonomy" id="163361"/>
    <lineage>
        <taxon>Bacteria</taxon>
        <taxon>Bacillati</taxon>
        <taxon>Actinomycetota</taxon>
        <taxon>Actinomycetes</taxon>
        <taxon>Kitasatosporales</taxon>
        <taxon>Streptomycetaceae</taxon>
        <taxon>Streptomyces</taxon>
    </lineage>
</organism>
<evidence type="ECO:0000313" key="5">
    <source>
        <dbReference type="EMBL" id="MBO0514227.1"/>
    </source>
</evidence>
<evidence type="ECO:0000256" key="3">
    <source>
        <dbReference type="ARBA" id="ARBA00038502"/>
    </source>
</evidence>
<dbReference type="SUPFAM" id="SSF55729">
    <property type="entry name" value="Acyl-CoA N-acyltransferases (Nat)"/>
    <property type="match status" value="1"/>
</dbReference>
<name>A0A939FB54_9ACTN</name>
<dbReference type="AlphaFoldDB" id="A0A939FB54"/>
<dbReference type="InterPro" id="IPR051531">
    <property type="entry name" value="N-acetyltransferase"/>
</dbReference>
<dbReference type="Gene3D" id="3.40.630.30">
    <property type="match status" value="1"/>
</dbReference>
<protein>
    <submittedName>
        <fullName evidence="5">GNAT family N-acetyltransferase</fullName>
    </submittedName>
</protein>
<keyword evidence="1" id="KW-0808">Transferase</keyword>
<evidence type="ECO:0000256" key="2">
    <source>
        <dbReference type="ARBA" id="ARBA00023315"/>
    </source>
</evidence>
<dbReference type="InterPro" id="IPR016181">
    <property type="entry name" value="Acyl_CoA_acyltransferase"/>
</dbReference>
<keyword evidence="6" id="KW-1185">Reference proteome</keyword>
<feature type="domain" description="N-acetyltransferase" evidence="4">
    <location>
        <begin position="1"/>
        <end position="163"/>
    </location>
</feature>
<gene>
    <name evidence="5" type="ORF">J0695_20840</name>
</gene>
<evidence type="ECO:0000313" key="6">
    <source>
        <dbReference type="Proteomes" id="UP000664167"/>
    </source>
</evidence>
<sequence>MRPAALTDAHALAEAFRRNREHLRPWDPVRPESFFTYEGQLTRLAGLLGDRDAGRAMPWLLFDADRVIGAVNLGNIALGPFRSAGLGYWLDGGQTGRGLATAAVETVCRSARDDLGLHRVEAGTILENAASQRVLAKCGFQEIGIAPRYLSINGAWRDHRLFQRILHEREA</sequence>
<dbReference type="PANTHER" id="PTHR43792:SF8">
    <property type="entry name" value="[RIBOSOMAL PROTEIN US5]-ALANINE N-ACETYLTRANSFERASE"/>
    <property type="match status" value="1"/>
</dbReference>
<comment type="similarity">
    <text evidence="3">Belongs to the acetyltransferase family. RimJ subfamily.</text>
</comment>
<evidence type="ECO:0000259" key="4">
    <source>
        <dbReference type="PROSITE" id="PS51186"/>
    </source>
</evidence>